<dbReference type="Proteomes" id="UP000285575">
    <property type="component" value="Unassembled WGS sequence"/>
</dbReference>
<feature type="compositionally biased region" description="Basic and acidic residues" evidence="1">
    <location>
        <begin position="1"/>
        <end position="10"/>
    </location>
</feature>
<accession>A0A437RS62</accession>
<gene>
    <name evidence="2" type="ORF">EOE66_03295</name>
</gene>
<evidence type="ECO:0000313" key="2">
    <source>
        <dbReference type="EMBL" id="RVU49597.1"/>
    </source>
</evidence>
<keyword evidence="3" id="KW-1185">Reference proteome</keyword>
<name>A0A437RS62_9BURK</name>
<dbReference type="EMBL" id="SACR01000001">
    <property type="protein sequence ID" value="RVU49597.1"/>
    <property type="molecule type" value="Genomic_DNA"/>
</dbReference>
<evidence type="ECO:0000256" key="1">
    <source>
        <dbReference type="SAM" id="MobiDB-lite"/>
    </source>
</evidence>
<comment type="caution">
    <text evidence="2">The sequence shown here is derived from an EMBL/GenBank/DDBJ whole genome shotgun (WGS) entry which is preliminary data.</text>
</comment>
<dbReference type="InterPro" id="IPR018673">
    <property type="entry name" value="DUF2141"/>
</dbReference>
<protein>
    <submittedName>
        <fullName evidence="2">DUF2141 domain-containing protein</fullName>
    </submittedName>
</protein>
<feature type="region of interest" description="Disordered" evidence="1">
    <location>
        <begin position="1"/>
        <end position="24"/>
    </location>
</feature>
<organism evidence="2 3">
    <name type="scientific">Rubrivivax rivuli</name>
    <dbReference type="NCBI Taxonomy" id="1862385"/>
    <lineage>
        <taxon>Bacteria</taxon>
        <taxon>Pseudomonadati</taxon>
        <taxon>Pseudomonadota</taxon>
        <taxon>Betaproteobacteria</taxon>
        <taxon>Burkholderiales</taxon>
        <taxon>Sphaerotilaceae</taxon>
        <taxon>Rubrivivax</taxon>
    </lineage>
</organism>
<dbReference type="OrthoDB" id="9788332at2"/>
<reference evidence="2 3" key="1">
    <citation type="submission" date="2019-01" db="EMBL/GenBank/DDBJ databases">
        <authorList>
            <person name="Chen W.-M."/>
        </authorList>
    </citation>
    <scope>NUCLEOTIDE SEQUENCE [LARGE SCALE GENOMIC DNA]</scope>
    <source>
        <strain evidence="2 3">KYPY4</strain>
    </source>
</reference>
<dbReference type="AlphaFoldDB" id="A0A437RS62"/>
<proteinExistence type="predicted"/>
<sequence>MEPAGQDRHSVAIPPHRSHTMPLHTPNAPAVRIGGLLLCGTLILASGPIAAQALVAPAAAPAASASNTPDGYCAKVEIDNVRPGQGQVMIAAYGSAETFGKRPLKSIRVPAGEARMSVQLCGLSGSEVALMLFQDLDSDGKMGRNLMGMPTEPWGSSGNPGMFGPQWDTGKVALDGRPIAVKMSM</sequence>
<evidence type="ECO:0000313" key="3">
    <source>
        <dbReference type="Proteomes" id="UP000285575"/>
    </source>
</evidence>
<dbReference type="Pfam" id="PF09912">
    <property type="entry name" value="DUF2141"/>
    <property type="match status" value="1"/>
</dbReference>